<evidence type="ECO:0000313" key="3">
    <source>
        <dbReference type="Proteomes" id="UP000007110"/>
    </source>
</evidence>
<organism evidence="2 3">
    <name type="scientific">Strongylocentrotus purpuratus</name>
    <name type="common">Purple sea urchin</name>
    <dbReference type="NCBI Taxonomy" id="7668"/>
    <lineage>
        <taxon>Eukaryota</taxon>
        <taxon>Metazoa</taxon>
        <taxon>Echinodermata</taxon>
        <taxon>Eleutherozoa</taxon>
        <taxon>Echinozoa</taxon>
        <taxon>Echinoidea</taxon>
        <taxon>Euechinoidea</taxon>
        <taxon>Echinacea</taxon>
        <taxon>Camarodonta</taxon>
        <taxon>Echinidea</taxon>
        <taxon>Strongylocentrotidae</taxon>
        <taxon>Strongylocentrotus</taxon>
    </lineage>
</organism>
<dbReference type="KEGG" id="spu:100893718"/>
<dbReference type="AlphaFoldDB" id="A0A7M7SZ49"/>
<feature type="region of interest" description="Disordered" evidence="1">
    <location>
        <begin position="69"/>
        <end position="89"/>
    </location>
</feature>
<protein>
    <submittedName>
        <fullName evidence="2">Uncharacterized protein</fullName>
    </submittedName>
</protein>
<dbReference type="Proteomes" id="UP000007110">
    <property type="component" value="Unassembled WGS sequence"/>
</dbReference>
<dbReference type="EnsemblMetazoa" id="XM_030986051">
    <property type="protein sequence ID" value="XP_030841911"/>
    <property type="gene ID" value="LOC100893718"/>
</dbReference>
<accession>A0A7M7SZ49</accession>
<dbReference type="GeneID" id="100893718"/>
<feature type="compositionally biased region" description="Polar residues" evidence="1">
    <location>
        <begin position="161"/>
        <end position="180"/>
    </location>
</feature>
<evidence type="ECO:0000313" key="2">
    <source>
        <dbReference type="EnsemblMetazoa" id="XP_030841911"/>
    </source>
</evidence>
<name>A0A7M7SZ49_STRPU</name>
<keyword evidence="3" id="KW-1185">Reference proteome</keyword>
<evidence type="ECO:0000256" key="1">
    <source>
        <dbReference type="SAM" id="MobiDB-lite"/>
    </source>
</evidence>
<feature type="region of interest" description="Disordered" evidence="1">
    <location>
        <begin position="153"/>
        <end position="180"/>
    </location>
</feature>
<sequence length="180" mass="20298">MDARSSAGSDRQWTFGYRPIKIECGFRFSSWGDFLHLKMGGQKDLDLGLAVTLYKGTYHLRSTKIVTTDPGRAQPTQFNEGIRPKEGASQPIEASSRLFLKFVTSRDGRTPDETASRIAPVNDNETFNAVMTVNCGNHPLLVCFEIQAEKRITDPPPDLPNPQNCMNIRSRNQRQQHIYP</sequence>
<reference evidence="2" key="2">
    <citation type="submission" date="2021-01" db="UniProtKB">
        <authorList>
            <consortium name="EnsemblMetazoa"/>
        </authorList>
    </citation>
    <scope>IDENTIFICATION</scope>
</reference>
<dbReference type="InParanoid" id="A0A7M7SZ49"/>
<reference evidence="3" key="1">
    <citation type="submission" date="2015-02" db="EMBL/GenBank/DDBJ databases">
        <title>Genome sequencing for Strongylocentrotus purpuratus.</title>
        <authorList>
            <person name="Murali S."/>
            <person name="Liu Y."/>
            <person name="Vee V."/>
            <person name="English A."/>
            <person name="Wang M."/>
            <person name="Skinner E."/>
            <person name="Han Y."/>
            <person name="Muzny D.M."/>
            <person name="Worley K.C."/>
            <person name="Gibbs R.A."/>
        </authorList>
    </citation>
    <scope>NUCLEOTIDE SEQUENCE</scope>
</reference>
<dbReference type="RefSeq" id="XP_030841911.1">
    <property type="nucleotide sequence ID" value="XM_030986051.1"/>
</dbReference>
<proteinExistence type="predicted"/>